<reference evidence="2" key="1">
    <citation type="submission" date="2024-05" db="EMBL/GenBank/DDBJ databases">
        <authorList>
            <person name="Yu L."/>
        </authorList>
    </citation>
    <scope>NUCLEOTIDE SEQUENCE</scope>
    <source>
        <strain evidence="2">G08B096</strain>
    </source>
</reference>
<dbReference type="AlphaFoldDB" id="A0AAU7W7A0"/>
<dbReference type="EMBL" id="CP158374">
    <property type="protein sequence ID" value="XBX82340.1"/>
    <property type="molecule type" value="Genomic_DNA"/>
</dbReference>
<dbReference type="RefSeq" id="WP_350348360.1">
    <property type="nucleotide sequence ID" value="NZ_CP158374.1"/>
</dbReference>
<organism evidence="2">
    <name type="scientific">Agromyces sp. G08B096</name>
    <dbReference type="NCBI Taxonomy" id="3156399"/>
    <lineage>
        <taxon>Bacteria</taxon>
        <taxon>Bacillati</taxon>
        <taxon>Actinomycetota</taxon>
        <taxon>Actinomycetes</taxon>
        <taxon>Micrococcales</taxon>
        <taxon>Microbacteriaceae</taxon>
        <taxon>Agromyces</taxon>
    </lineage>
</organism>
<name>A0AAU7W7A0_9MICO</name>
<accession>A0AAU7W7A0</accession>
<evidence type="ECO:0000256" key="1">
    <source>
        <dbReference type="SAM" id="MobiDB-lite"/>
    </source>
</evidence>
<evidence type="ECO:0000313" key="2">
    <source>
        <dbReference type="EMBL" id="XBX82340.1"/>
    </source>
</evidence>
<protein>
    <submittedName>
        <fullName evidence="2">Uncharacterized protein</fullName>
    </submittedName>
</protein>
<proteinExistence type="predicted"/>
<gene>
    <name evidence="2" type="ORF">ABIQ69_00040</name>
</gene>
<sequence length="189" mass="20669">MFGVANIRGAPSWSSLFEVFQHVAATVLARGAASSRWIITSSSSTRAGTRDPSTAPITVCGDTTTELAMVRHSTHHSSERHSRRSVTRSTRAPGAGLRGLLPTDAHDIDALLELNRRADLLVEESHVVQCLPSERENALLANLPDGYFEGGWNPFQLRAVVTRIRERHGYVLAGIGCPPWHSRLARTLL</sequence>
<feature type="region of interest" description="Disordered" evidence="1">
    <location>
        <begin position="72"/>
        <end position="97"/>
    </location>
</feature>